<keyword evidence="2" id="KW-0560">Oxidoreductase</keyword>
<feature type="non-terminal residue" evidence="2">
    <location>
        <position position="84"/>
    </location>
</feature>
<evidence type="ECO:0000313" key="3">
    <source>
        <dbReference type="Proteomes" id="UP001279012"/>
    </source>
</evidence>
<dbReference type="Proteomes" id="UP001279012">
    <property type="component" value="Unassembled WGS sequence"/>
</dbReference>
<dbReference type="EC" id="1.17.4.1" evidence="2"/>
<name>A0AAW9EAT5_KLEAE</name>
<accession>A0AAW9EAT5</accession>
<evidence type="ECO:0000313" key="2">
    <source>
        <dbReference type="EMBL" id="MDX7018867.1"/>
    </source>
</evidence>
<dbReference type="SUPFAM" id="SSF48168">
    <property type="entry name" value="R1 subunit of ribonucleotide reductase, N-terminal domain"/>
    <property type="match status" value="1"/>
</dbReference>
<organism evidence="2 3">
    <name type="scientific">Klebsiella aerogenes</name>
    <name type="common">Enterobacter aerogenes</name>
    <dbReference type="NCBI Taxonomy" id="548"/>
    <lineage>
        <taxon>Bacteria</taxon>
        <taxon>Pseudomonadati</taxon>
        <taxon>Pseudomonadota</taxon>
        <taxon>Gammaproteobacteria</taxon>
        <taxon>Enterobacterales</taxon>
        <taxon>Enterobacteriaceae</taxon>
        <taxon>Klebsiella/Raoultella group</taxon>
        <taxon>Klebsiella</taxon>
    </lineage>
</organism>
<reference evidence="2" key="1">
    <citation type="submission" date="2023-11" db="EMBL/GenBank/DDBJ databases">
        <title>Detection of rare carbapenemases in Enterobacterales - comparison of two colorimetric and two CIM-based carbapenemase assays.</title>
        <authorList>
            <person name="Schaffarczyk L."/>
            <person name="Noster J."/>
            <person name="Stelzer Y."/>
            <person name="Sattler J."/>
            <person name="Gatermann S."/>
            <person name="Hamprecht A."/>
        </authorList>
    </citation>
    <scope>NUCLEOTIDE SEQUENCE</scope>
    <source>
        <strain evidence="2">CIM-Cont-037</strain>
    </source>
</reference>
<proteinExistence type="predicted"/>
<gene>
    <name evidence="2" type="ORF">SJ059_31045</name>
</gene>
<dbReference type="InterPro" id="IPR013554">
    <property type="entry name" value="RNR_N"/>
</dbReference>
<dbReference type="AlphaFoldDB" id="A0AAW9EAT5"/>
<comment type="caution">
    <text evidence="2">The sequence shown here is derived from an EMBL/GenBank/DDBJ whole genome shotgun (WGS) entry which is preliminary data.</text>
</comment>
<dbReference type="Pfam" id="PF08343">
    <property type="entry name" value="RNR_N"/>
    <property type="match status" value="1"/>
</dbReference>
<protein>
    <submittedName>
        <fullName evidence="2">Ribonucleotide-diphosphate reductase subunit alpha</fullName>
        <ecNumber evidence="2">1.17.4.1</ecNumber>
    </submittedName>
</protein>
<dbReference type="InterPro" id="IPR008926">
    <property type="entry name" value="RNR_R1-su_N"/>
</dbReference>
<dbReference type="EMBL" id="JAWZZT010001411">
    <property type="protein sequence ID" value="MDX7018867.1"/>
    <property type="molecule type" value="Genomic_DNA"/>
</dbReference>
<feature type="domain" description="Ribonucleotide reductase N-terminal" evidence="1">
    <location>
        <begin position="6"/>
        <end position="84"/>
    </location>
</feature>
<dbReference type="GO" id="GO:0004748">
    <property type="term" value="F:ribonucleoside-diphosphate reductase activity, thioredoxin disulfide as acceptor"/>
    <property type="evidence" value="ECO:0007669"/>
    <property type="project" value="UniProtKB-EC"/>
</dbReference>
<sequence>MEQLDYHALNAMLNLYDEQGNIQFDKDKLATHHFFRQHVNQNTVFFHDLKEKLDFLVQQHYYEAQVLEQYDFPFIKQLFKHAYS</sequence>
<evidence type="ECO:0000259" key="1">
    <source>
        <dbReference type="Pfam" id="PF08343"/>
    </source>
</evidence>